<keyword evidence="2" id="KW-1185">Reference proteome</keyword>
<evidence type="ECO:0000313" key="2">
    <source>
        <dbReference type="Proteomes" id="UP001168990"/>
    </source>
</evidence>
<name>A0AA39KXA1_9HYME</name>
<accession>A0AA39KXA1</accession>
<reference evidence="1" key="2">
    <citation type="submission" date="2023-03" db="EMBL/GenBank/DDBJ databases">
        <authorList>
            <person name="Inwood S.N."/>
            <person name="Skelly J.G."/>
            <person name="Guhlin J."/>
            <person name="Harrop T.W.R."/>
            <person name="Goldson S.G."/>
            <person name="Dearden P.K."/>
        </authorList>
    </citation>
    <scope>NUCLEOTIDE SEQUENCE</scope>
    <source>
        <strain evidence="1">Irish</strain>
        <tissue evidence="1">Whole body</tissue>
    </source>
</reference>
<organism evidence="1 2">
    <name type="scientific">Microctonus aethiopoides</name>
    <dbReference type="NCBI Taxonomy" id="144406"/>
    <lineage>
        <taxon>Eukaryota</taxon>
        <taxon>Metazoa</taxon>
        <taxon>Ecdysozoa</taxon>
        <taxon>Arthropoda</taxon>
        <taxon>Hexapoda</taxon>
        <taxon>Insecta</taxon>
        <taxon>Pterygota</taxon>
        <taxon>Neoptera</taxon>
        <taxon>Endopterygota</taxon>
        <taxon>Hymenoptera</taxon>
        <taxon>Apocrita</taxon>
        <taxon>Ichneumonoidea</taxon>
        <taxon>Braconidae</taxon>
        <taxon>Euphorinae</taxon>
        <taxon>Microctonus</taxon>
    </lineage>
</organism>
<reference evidence="1" key="1">
    <citation type="journal article" date="2023" name="bioRxiv">
        <title>Scaffold-level genome assemblies of two parasitoid biocontrol wasps reveal the parthenogenesis mechanism and an associated novel virus.</title>
        <authorList>
            <person name="Inwood S."/>
            <person name="Skelly J."/>
            <person name="Guhlin J."/>
            <person name="Harrop T."/>
            <person name="Goldson S."/>
            <person name="Dearden P."/>
        </authorList>
    </citation>
    <scope>NUCLEOTIDE SEQUENCE</scope>
    <source>
        <strain evidence="1">Irish</strain>
        <tissue evidence="1">Whole body</tissue>
    </source>
</reference>
<gene>
    <name evidence="1" type="ORF">PV328_001151</name>
</gene>
<dbReference type="AlphaFoldDB" id="A0AA39KXA1"/>
<protein>
    <submittedName>
        <fullName evidence="1">Uncharacterized protein</fullName>
    </submittedName>
</protein>
<evidence type="ECO:0000313" key="1">
    <source>
        <dbReference type="EMBL" id="KAK0177072.1"/>
    </source>
</evidence>
<proteinExistence type="predicted"/>
<sequence length="155" mass="18377">MDENEDSSNKKRNMMKQTAVKSTKENLNILKEKKVMPIKMKEAEFNIIDLYFDSVVKDNICLDIYSRIPKEEQIVWFGLMERKKSRKEVITDYDMSLKKFSEALCKESNIKSAEIMQKRVYSTESKNYLWKETSNIIITVEGSSRPNEIKLYWQP</sequence>
<dbReference type="Proteomes" id="UP001168990">
    <property type="component" value="Unassembled WGS sequence"/>
</dbReference>
<dbReference type="EMBL" id="JAQQBS010000001">
    <property type="protein sequence ID" value="KAK0177072.1"/>
    <property type="molecule type" value="Genomic_DNA"/>
</dbReference>
<comment type="caution">
    <text evidence="1">The sequence shown here is derived from an EMBL/GenBank/DDBJ whole genome shotgun (WGS) entry which is preliminary data.</text>
</comment>